<dbReference type="EMBL" id="KK914254">
    <property type="protein sequence ID" value="KDP44299.1"/>
    <property type="molecule type" value="Genomic_DNA"/>
</dbReference>
<dbReference type="Proteomes" id="UP000027138">
    <property type="component" value="Unassembled WGS sequence"/>
</dbReference>
<evidence type="ECO:0000313" key="2">
    <source>
        <dbReference type="EMBL" id="KDP44299.1"/>
    </source>
</evidence>
<proteinExistence type="predicted"/>
<dbReference type="AlphaFoldDB" id="A0A067LJ70"/>
<organism evidence="2 3">
    <name type="scientific">Jatropha curcas</name>
    <name type="common">Barbados nut</name>
    <dbReference type="NCBI Taxonomy" id="180498"/>
    <lineage>
        <taxon>Eukaryota</taxon>
        <taxon>Viridiplantae</taxon>
        <taxon>Streptophyta</taxon>
        <taxon>Embryophyta</taxon>
        <taxon>Tracheophyta</taxon>
        <taxon>Spermatophyta</taxon>
        <taxon>Magnoliopsida</taxon>
        <taxon>eudicotyledons</taxon>
        <taxon>Gunneridae</taxon>
        <taxon>Pentapetalae</taxon>
        <taxon>rosids</taxon>
        <taxon>fabids</taxon>
        <taxon>Malpighiales</taxon>
        <taxon>Euphorbiaceae</taxon>
        <taxon>Crotonoideae</taxon>
        <taxon>Jatropheae</taxon>
        <taxon>Jatropha</taxon>
    </lineage>
</organism>
<reference evidence="2 3" key="1">
    <citation type="journal article" date="2014" name="PLoS ONE">
        <title>Global Analysis of Gene Expression Profiles in Physic Nut (Jatropha curcas L.) Seedlings Exposed to Salt Stress.</title>
        <authorList>
            <person name="Zhang L."/>
            <person name="Zhang C."/>
            <person name="Wu P."/>
            <person name="Chen Y."/>
            <person name="Li M."/>
            <person name="Jiang H."/>
            <person name="Wu G."/>
        </authorList>
    </citation>
    <scope>NUCLEOTIDE SEQUENCE [LARGE SCALE GENOMIC DNA]</scope>
    <source>
        <strain evidence="3">cv. GZQX0401</strain>
        <tissue evidence="2">Young leaves</tissue>
    </source>
</reference>
<evidence type="ECO:0000313" key="3">
    <source>
        <dbReference type="Proteomes" id="UP000027138"/>
    </source>
</evidence>
<feature type="region of interest" description="Disordered" evidence="1">
    <location>
        <begin position="84"/>
        <end position="136"/>
    </location>
</feature>
<sequence length="168" mass="19299">MSDSSILISEIKKLIEKIVAANLEKLLWSDKGKDHVVIEDDEAKEEFKKKEQVDDTWQDKKFFAKKIFADVIDVLVVEPKGQELEKKEKKEKKETEEGIEGSKVAEEEDKKEEQAIQEEERDDKRATADEEVEDPTDQVLKAIWACIEESLEEVESPSDVFITCNLGL</sequence>
<evidence type="ECO:0000256" key="1">
    <source>
        <dbReference type="SAM" id="MobiDB-lite"/>
    </source>
</evidence>
<name>A0A067LJ70_JATCU</name>
<feature type="compositionally biased region" description="Basic and acidic residues" evidence="1">
    <location>
        <begin position="84"/>
        <end position="96"/>
    </location>
</feature>
<protein>
    <submittedName>
        <fullName evidence="2">Uncharacterized protein</fullName>
    </submittedName>
</protein>
<keyword evidence="3" id="KW-1185">Reference proteome</keyword>
<feature type="compositionally biased region" description="Acidic residues" evidence="1">
    <location>
        <begin position="106"/>
        <end position="121"/>
    </location>
</feature>
<gene>
    <name evidence="2" type="ORF">JCGZ_19166</name>
</gene>
<accession>A0A067LJ70</accession>